<protein>
    <recommendedName>
        <fullName evidence="2">histidine kinase</fullName>
        <ecNumber evidence="2">2.7.13.3</ecNumber>
    </recommendedName>
</protein>
<evidence type="ECO:0000256" key="1">
    <source>
        <dbReference type="ARBA" id="ARBA00000085"/>
    </source>
</evidence>
<dbReference type="InterPro" id="IPR004358">
    <property type="entry name" value="Sig_transdc_His_kin-like_C"/>
</dbReference>
<dbReference type="GO" id="GO:0000155">
    <property type="term" value="F:phosphorelay sensor kinase activity"/>
    <property type="evidence" value="ECO:0007669"/>
    <property type="project" value="InterPro"/>
</dbReference>
<dbReference type="InterPro" id="IPR003594">
    <property type="entry name" value="HATPase_dom"/>
</dbReference>
<dbReference type="EMBL" id="CP003642">
    <property type="protein sequence ID" value="AFZ24300.1"/>
    <property type="molecule type" value="Genomic_DNA"/>
</dbReference>
<dbReference type="Gene3D" id="3.30.565.10">
    <property type="entry name" value="Histidine kinase-like ATPase, C-terminal domain"/>
    <property type="match status" value="1"/>
</dbReference>
<dbReference type="Pfam" id="PF02518">
    <property type="entry name" value="HATPase_c"/>
    <property type="match status" value="1"/>
</dbReference>
<evidence type="ECO:0000256" key="2">
    <source>
        <dbReference type="ARBA" id="ARBA00012438"/>
    </source>
</evidence>
<dbReference type="RefSeq" id="WP_015207555.1">
    <property type="nucleotide sequence ID" value="NC_019757.1"/>
</dbReference>
<dbReference type="InterPro" id="IPR005467">
    <property type="entry name" value="His_kinase_dom"/>
</dbReference>
<dbReference type="SUPFAM" id="SSF55874">
    <property type="entry name" value="ATPase domain of HSP90 chaperone/DNA topoisomerase II/histidine kinase"/>
    <property type="match status" value="1"/>
</dbReference>
<organism evidence="8 9">
    <name type="scientific">Cylindrospermum stagnale PCC 7417</name>
    <dbReference type="NCBI Taxonomy" id="56107"/>
    <lineage>
        <taxon>Bacteria</taxon>
        <taxon>Bacillati</taxon>
        <taxon>Cyanobacteriota</taxon>
        <taxon>Cyanophyceae</taxon>
        <taxon>Nostocales</taxon>
        <taxon>Nostocaceae</taxon>
        <taxon>Cylindrospermum</taxon>
    </lineage>
</organism>
<dbReference type="CDD" id="cd00082">
    <property type="entry name" value="HisKA"/>
    <property type="match status" value="1"/>
</dbReference>
<dbReference type="Gene3D" id="3.30.450.40">
    <property type="match status" value="1"/>
</dbReference>
<dbReference type="Gene3D" id="1.10.287.130">
    <property type="match status" value="1"/>
</dbReference>
<dbReference type="KEGG" id="csg:Cylst_2057"/>
<dbReference type="Gene3D" id="3.30.200.20">
    <property type="entry name" value="Phosphorylase Kinase, domain 1"/>
    <property type="match status" value="1"/>
</dbReference>
<dbReference type="PROSITE" id="PS50011">
    <property type="entry name" value="PROTEIN_KINASE_DOM"/>
    <property type="match status" value="1"/>
</dbReference>
<dbReference type="InterPro" id="IPR027417">
    <property type="entry name" value="P-loop_NTPase"/>
</dbReference>
<dbReference type="EC" id="2.7.13.3" evidence="2"/>
<feature type="domain" description="Protein kinase" evidence="6">
    <location>
        <begin position="12"/>
        <end position="279"/>
    </location>
</feature>
<dbReference type="GO" id="GO:0005524">
    <property type="term" value="F:ATP binding"/>
    <property type="evidence" value="ECO:0007669"/>
    <property type="project" value="InterPro"/>
</dbReference>
<reference evidence="8 9" key="1">
    <citation type="submission" date="2012-06" db="EMBL/GenBank/DDBJ databases">
        <title>Finished chromosome of genome of Cylindrospermum stagnale PCC 7417.</title>
        <authorList>
            <consortium name="US DOE Joint Genome Institute"/>
            <person name="Gugger M."/>
            <person name="Coursin T."/>
            <person name="Rippka R."/>
            <person name="Tandeau De Marsac N."/>
            <person name="Huntemann M."/>
            <person name="Wei C.-L."/>
            <person name="Han J."/>
            <person name="Detter J.C."/>
            <person name="Han C."/>
            <person name="Tapia R."/>
            <person name="Chen A."/>
            <person name="Kyrpides N."/>
            <person name="Mavromatis K."/>
            <person name="Markowitz V."/>
            <person name="Szeto E."/>
            <person name="Ivanova N."/>
            <person name="Pagani I."/>
            <person name="Pati A."/>
            <person name="Goodwin L."/>
            <person name="Nordberg H.P."/>
            <person name="Cantor M.N."/>
            <person name="Hua S.X."/>
            <person name="Woyke T."/>
            <person name="Kerfeld C.A."/>
        </authorList>
    </citation>
    <scope>NUCLEOTIDE SEQUENCE [LARGE SCALE GENOMIC DNA]</scope>
    <source>
        <strain evidence="8 9">PCC 7417</strain>
    </source>
</reference>
<dbReference type="Gene3D" id="1.10.510.10">
    <property type="entry name" value="Transferase(Phosphotransferase) domain 1"/>
    <property type="match status" value="1"/>
</dbReference>
<dbReference type="OrthoDB" id="573511at2"/>
<dbReference type="PRINTS" id="PR00344">
    <property type="entry name" value="BCTRLSENSOR"/>
</dbReference>
<dbReference type="eggNOG" id="COG3899">
    <property type="taxonomic scope" value="Bacteria"/>
</dbReference>
<keyword evidence="4" id="KW-0808">Transferase</keyword>
<evidence type="ECO:0000256" key="4">
    <source>
        <dbReference type="ARBA" id="ARBA00022777"/>
    </source>
</evidence>
<proteinExistence type="predicted"/>
<keyword evidence="9" id="KW-1185">Reference proteome</keyword>
<dbReference type="PATRIC" id="fig|56107.3.peg.2281"/>
<evidence type="ECO:0000256" key="3">
    <source>
        <dbReference type="ARBA" id="ARBA00022553"/>
    </source>
</evidence>
<dbReference type="InterPro" id="IPR000719">
    <property type="entry name" value="Prot_kinase_dom"/>
</dbReference>
<evidence type="ECO:0000256" key="5">
    <source>
        <dbReference type="ARBA" id="ARBA00023012"/>
    </source>
</evidence>
<dbReference type="Pfam" id="PF13191">
    <property type="entry name" value="AAA_16"/>
    <property type="match status" value="1"/>
</dbReference>
<evidence type="ECO:0000259" key="7">
    <source>
        <dbReference type="PROSITE" id="PS50109"/>
    </source>
</evidence>
<dbReference type="SMART" id="SM00065">
    <property type="entry name" value="GAF"/>
    <property type="match status" value="1"/>
</dbReference>
<dbReference type="InterPro" id="IPR036097">
    <property type="entry name" value="HisK_dim/P_sf"/>
</dbReference>
<dbReference type="SMART" id="SM00387">
    <property type="entry name" value="HATPase_c"/>
    <property type="match status" value="1"/>
</dbReference>
<evidence type="ECO:0000313" key="8">
    <source>
        <dbReference type="EMBL" id="AFZ24300.1"/>
    </source>
</evidence>
<dbReference type="SUPFAM" id="SSF52540">
    <property type="entry name" value="P-loop containing nucleoside triphosphate hydrolases"/>
    <property type="match status" value="1"/>
</dbReference>
<evidence type="ECO:0000313" key="9">
    <source>
        <dbReference type="Proteomes" id="UP000010475"/>
    </source>
</evidence>
<dbReference type="InterPro" id="IPR003018">
    <property type="entry name" value="GAF"/>
</dbReference>
<gene>
    <name evidence="8" type="ORF">Cylst_2057</name>
</gene>
<keyword evidence="5" id="KW-0902">Two-component regulatory system</keyword>
<dbReference type="SUPFAM" id="SSF55781">
    <property type="entry name" value="GAF domain-like"/>
    <property type="match status" value="1"/>
</dbReference>
<dbReference type="PANTHER" id="PTHR43642:SF1">
    <property type="entry name" value="HYBRID SIGNAL TRANSDUCTION HISTIDINE KINASE G"/>
    <property type="match status" value="1"/>
</dbReference>
<dbReference type="PROSITE" id="PS50109">
    <property type="entry name" value="HIS_KIN"/>
    <property type="match status" value="1"/>
</dbReference>
<dbReference type="Pfam" id="PF01590">
    <property type="entry name" value="GAF"/>
    <property type="match status" value="1"/>
</dbReference>
<dbReference type="SUPFAM" id="SSF56112">
    <property type="entry name" value="Protein kinase-like (PK-like)"/>
    <property type="match status" value="1"/>
</dbReference>
<dbReference type="STRING" id="56107.Cylst_2057"/>
<sequence>MTSTFAITIPGYRITESIYVSTRTIVYRAYQDQTQTPVIIKILNAEYPQVRDLILLKNQYAIAQNLNHPNIIKCYNLERYGNSYALILEDFGGVCLSQYANSQSLTLEDFLAVAISISNALEYLYENKIIHQDIKPKNILIHPETKQIKLIDFSISSLLAKENAEIKNPNVLSGTLAYMSPEQTGRMNRGIDYRTDLYSLGVTFYELLTGRLPFDSKNPLELVHCHLAKEPINLREINPQIPQTIADIIVRLMAKTAEKRYQTAIGIRHDLEICQQMWLSQGEIKAFELGQRDKCDRFLIPERLYGRETEITTLLNAFERVSNGNAELILVSGFSGIGKTAVVHEVHKPIVRQKGYFISGKFDQFQRDIPFSAFLQAFRSLIGQLLAESTTQLLDWKTNILSALGEQGRVMIDIIPELEKIIGKQPEVVELTGNASQNRFNLLFINLIKVLATKSHPLVIVLDDLQWIDTVSLRLIQLLISETDVQYLLLIGAYRDNEVDFRHPFMMTLDDIGKSKATINQISLKPLDELQLNHLIADALTCPESIALPLTKLVLPKTKGNPFFTKQLLKFLHEHGLIIFNFNTGYWQYDITKLLPFCLNNDVVEFLEIQLQKLPDNTKNILKKAACIGNQFDLYTLSIVCEKSESETAANLWKALQEGLILPKDEVYKLYQDDSVIRDDEHWKPTDKQVTLRYKFLHDRVQQAAYSLIPEADKQVTHLKIGQLLLQNTTLAKLGENLFEIVNQLNMGSDLIVSQLEKYELAKLNLLAVNKAKSATAYEAAVKYLNLGLGLLAADSWQHQYDLTINLYVETIEVEYLNINFERSSNLTKVALQNTKTMLDKVKVYEAQMQIYIAQLKMVKAVEIGLMVLEQLGIFLVNLPGDDSLVIELPNIAELEEILVMTDPYKLSAMQVLKILCAPVFMVKPEIFPQIIITMVNLCIEHGNSALSSFAYAFYGLLLSGMGKLNDGYHAGNIALKILDKFDARELKARVYNLFNSNIRTWKEHTKNSIASLKEGVQSGLDTGDIEWGGYCAANLCSYLFFSTDKLELAVQQQAIYINICIKIKQEIPIYFSQVWQQLGLNFQGLSTDKCLLIGNSFDESQMLPRLIAAKSGTVLFIFYVAKTIILYHFKDYDQALKQVKLAEDMAGSAFGFMQVVILNFYHSLALLGHYCEVENCEKEKYLKQVEINQDKMKFWAHHAPMNNQHRYDLVEAEKARLIGKYWVAAEKYDRAIAGAKQNEYIQEEALANELATQFYLKWGKEKLAQLYLTDAYYGYINWGAKAKVDDLEQRYPQLLAPILNQKTISVSQSDRSDMATNLRTDSNSTSISAILDLETVTKASIAIASEIQLDNLLHTLMQVILENVGAETASLILQQDGNLILVAQSQDYQQCTLQSTPISSSQDVPVSIINYVFHTQEYLLINDATTENNFADDTYVIQHQPKSILCTPILNQGKLIGIVYLENCLTVGAFTPERLQILKLLSSQAAISLENAQLYANLEAKVAVRTQELNEKNLRLEQTLQELKLTQTQLIQTEKMSSLGQMVAGIAHEINNPVSFIQGNLTQIDEYTQDLLTFINLYYKIYPNTAPELDDFLANIDFNFIKEDIPKTLASMKVGTRRIREIVLTLRNFSRLDEAEMKPVNIHEGIDSTLLILQSRLQAKPGHPAIEIIKDYGDLPLVECYAGQLNQVFMNILINGIDALDKFNQERTAAISNNPSKIIISTQVVNSDWVAISIKDNGIGMSADIKHRLFDPFFTTKPVGGGTGLGLSISYQIVVDKHHGKIECFSEPGKGAEFVVEIPFRQ</sequence>
<dbReference type="Proteomes" id="UP000010475">
    <property type="component" value="Chromosome"/>
</dbReference>
<feature type="domain" description="Histidine kinase" evidence="7">
    <location>
        <begin position="1546"/>
        <end position="1803"/>
    </location>
</feature>
<dbReference type="InterPro" id="IPR041664">
    <property type="entry name" value="AAA_16"/>
</dbReference>
<dbReference type="CDD" id="cd14014">
    <property type="entry name" value="STKc_PknB_like"/>
    <property type="match status" value="1"/>
</dbReference>
<evidence type="ECO:0000259" key="6">
    <source>
        <dbReference type="PROSITE" id="PS50011"/>
    </source>
</evidence>
<dbReference type="SMART" id="SM00220">
    <property type="entry name" value="S_TKc"/>
    <property type="match status" value="1"/>
</dbReference>
<comment type="catalytic activity">
    <reaction evidence="1">
        <text>ATP + protein L-histidine = ADP + protein N-phospho-L-histidine.</text>
        <dbReference type="EC" id="2.7.13.3"/>
    </reaction>
</comment>
<name>K9WV86_9NOST</name>
<dbReference type="InterPro" id="IPR011009">
    <property type="entry name" value="Kinase-like_dom_sf"/>
</dbReference>
<dbReference type="InterPro" id="IPR036890">
    <property type="entry name" value="HATPase_C_sf"/>
</dbReference>
<dbReference type="InterPro" id="IPR053159">
    <property type="entry name" value="Hybrid_Histidine_Kinase"/>
</dbReference>
<dbReference type="Pfam" id="PF00069">
    <property type="entry name" value="Pkinase"/>
    <property type="match status" value="1"/>
</dbReference>
<dbReference type="eggNOG" id="COG4191">
    <property type="taxonomic scope" value="Bacteria"/>
</dbReference>
<dbReference type="PROSITE" id="PS00108">
    <property type="entry name" value="PROTEIN_KINASE_ST"/>
    <property type="match status" value="1"/>
</dbReference>
<dbReference type="InterPro" id="IPR008271">
    <property type="entry name" value="Ser/Thr_kinase_AS"/>
</dbReference>
<dbReference type="HOGENOM" id="CLU_000445_34_0_3"/>
<dbReference type="Gene3D" id="3.40.50.300">
    <property type="entry name" value="P-loop containing nucleotide triphosphate hydrolases"/>
    <property type="match status" value="1"/>
</dbReference>
<dbReference type="InterPro" id="IPR003661">
    <property type="entry name" value="HisK_dim/P_dom"/>
</dbReference>
<dbReference type="eggNOG" id="COG0515">
    <property type="taxonomic scope" value="Bacteria"/>
</dbReference>
<dbReference type="SUPFAM" id="SSF47384">
    <property type="entry name" value="Homodimeric domain of signal transducing histidine kinase"/>
    <property type="match status" value="1"/>
</dbReference>
<keyword evidence="3" id="KW-0597">Phosphoprotein</keyword>
<dbReference type="PANTHER" id="PTHR43642">
    <property type="entry name" value="HYBRID SIGNAL TRANSDUCTION HISTIDINE KINASE G"/>
    <property type="match status" value="1"/>
</dbReference>
<dbReference type="InterPro" id="IPR029016">
    <property type="entry name" value="GAF-like_dom_sf"/>
</dbReference>
<keyword evidence="4" id="KW-0418">Kinase</keyword>
<accession>K9WV86</accession>